<gene>
    <name evidence="1" type="ORF">H0I39_13530</name>
</gene>
<reference evidence="1 2" key="1">
    <citation type="submission" date="2020-07" db="EMBL/GenBank/DDBJ databases">
        <authorList>
            <person name="Maaloum M."/>
        </authorList>
    </citation>
    <scope>NUCLEOTIDE SEQUENCE [LARGE SCALE GENOMIC DNA]</scope>
    <source>
        <strain evidence="1 2">GCS-AN-3</strain>
    </source>
</reference>
<name>A0A853IW12_9BURK</name>
<evidence type="ECO:0000313" key="2">
    <source>
        <dbReference type="Proteomes" id="UP000589716"/>
    </source>
</evidence>
<dbReference type="AlphaFoldDB" id="A0A853IW12"/>
<protein>
    <submittedName>
        <fullName evidence="1">Uncharacterized protein</fullName>
    </submittedName>
</protein>
<dbReference type="Proteomes" id="UP000589716">
    <property type="component" value="Unassembled WGS sequence"/>
</dbReference>
<comment type="caution">
    <text evidence="1">The sequence shown here is derived from an EMBL/GenBank/DDBJ whole genome shotgun (WGS) entry which is preliminary data.</text>
</comment>
<keyword evidence="2" id="KW-1185">Reference proteome</keyword>
<sequence>MSKVFWASLRGDDAVNHSKEMPVRVSSLNESTKRSGMLEVGIASNLSAVVNPWPAPVVPHAVFGETVPLVEMELDAT</sequence>
<dbReference type="EMBL" id="JACCKX010000001">
    <property type="protein sequence ID" value="NZA02524.1"/>
    <property type="molecule type" value="Genomic_DNA"/>
</dbReference>
<evidence type="ECO:0000313" key="1">
    <source>
        <dbReference type="EMBL" id="NZA02524.1"/>
    </source>
</evidence>
<dbReference type="RefSeq" id="WP_180550849.1">
    <property type="nucleotide sequence ID" value="NZ_JACCKX010000001.1"/>
</dbReference>
<accession>A0A853IW12</accession>
<organism evidence="1 2">
    <name type="scientific">Ottowia beijingensis</name>
    <dbReference type="NCBI Taxonomy" id="1207057"/>
    <lineage>
        <taxon>Bacteria</taxon>
        <taxon>Pseudomonadati</taxon>
        <taxon>Pseudomonadota</taxon>
        <taxon>Betaproteobacteria</taxon>
        <taxon>Burkholderiales</taxon>
        <taxon>Comamonadaceae</taxon>
        <taxon>Ottowia</taxon>
    </lineage>
</organism>
<proteinExistence type="predicted"/>